<dbReference type="SMART" id="SM00421">
    <property type="entry name" value="HTH_LUXR"/>
    <property type="match status" value="1"/>
</dbReference>
<dbReference type="InterPro" id="IPR011990">
    <property type="entry name" value="TPR-like_helical_dom_sf"/>
</dbReference>
<dbReference type="AlphaFoldDB" id="A0A7X6L695"/>
<dbReference type="GO" id="GO:0005524">
    <property type="term" value="F:ATP binding"/>
    <property type="evidence" value="ECO:0007669"/>
    <property type="project" value="UniProtKB-KW"/>
</dbReference>
<dbReference type="Pfam" id="PF00196">
    <property type="entry name" value="GerE"/>
    <property type="match status" value="1"/>
</dbReference>
<reference evidence="5 6" key="1">
    <citation type="submission" date="2020-04" db="EMBL/GenBank/DDBJ databases">
        <title>MicrobeNet Type strains.</title>
        <authorList>
            <person name="Nicholson A.C."/>
        </authorList>
    </citation>
    <scope>NUCLEOTIDE SEQUENCE [LARGE SCALE GENOMIC DNA]</scope>
    <source>
        <strain evidence="5 6">DSM 44956</strain>
    </source>
</reference>
<dbReference type="GO" id="GO:0003677">
    <property type="term" value="F:DNA binding"/>
    <property type="evidence" value="ECO:0007669"/>
    <property type="project" value="InterPro"/>
</dbReference>
<accession>A0A7X6L695</accession>
<dbReference type="PANTHER" id="PTHR16305">
    <property type="entry name" value="TESTICULAR SOLUBLE ADENYLYL CYCLASE"/>
    <property type="match status" value="1"/>
</dbReference>
<dbReference type="InterPro" id="IPR041664">
    <property type="entry name" value="AAA_16"/>
</dbReference>
<dbReference type="CDD" id="cd06170">
    <property type="entry name" value="LuxR_C_like"/>
    <property type="match status" value="1"/>
</dbReference>
<feature type="region of interest" description="Disordered" evidence="3">
    <location>
        <begin position="85"/>
        <end position="105"/>
    </location>
</feature>
<keyword evidence="2" id="KW-0067">ATP-binding</keyword>
<name>A0A7X6L695_9NOCA</name>
<dbReference type="InterPro" id="IPR036388">
    <property type="entry name" value="WH-like_DNA-bd_sf"/>
</dbReference>
<dbReference type="PRINTS" id="PR00038">
    <property type="entry name" value="HTHLUXR"/>
</dbReference>
<sequence length="937" mass="99062">MQKFPAPVFLGRDAEIENLAVLARRVAAGQGAVVLVEGEPGIGKTALLEAAGARIAAAGLRVRTGAAVELQRDVPFAAVRSWPAADDTAPGGGPDPSRPLLHSGDRAGDAAATHEFAVSEGILDRIDAWCAAAPVALIMDDVHWADAPSLSVLRRLCALVDALPLLLVLAARPLPADPAFAALSAELVERQAPVIRLGALPDSAASALVGLLVGAPPGPGLLRIVAGARGNPLHITELVAALLRAEAITLVAETAAPLPDSGEPSSASLSTAIIQRLGLLSRPTRDMLPMAAALGPVIDVGELSAVLDSPLLDVWRAVSEAMDSGLLARVDSELVFRHDLVRDVLADQLPDSLRSDLLRRAGQVLQATGAPLERVAYYLSAGGHELDRTSLDWLTAVAGKLIVRAPELAVQLLSRAATATDLDGASRSVLVRWQARALLWNGRAAEAEAVVRTALRTRPEHDHDVELTWLLVQVCQSQGRLADAVAVAETALSTMELGAEDAGRLVGMCALDNFFLERFEAAERAGRRAVSTGQASGTPLATGYGLMALGAVRYTQGYLDEALDLSTRILTVFEDGTGSDQFDPYVLYAHCLIELDRLADAEQTLQTAIGHNRRMHGVYLAPNLLAKARLYLLDGRWDDALAECEASLAAPDVLGYAPVAHSLAAFIGIHRGTFLPDPDAVPGPDDRLGSTGYAQFHPWVKALTHEARGRPELALELLVDTQRRLADGLTASTLHYIYPDIARLASDVGDEAAARSVVAGADELLARQKTAGRTGTALLCRALADGDPETLFAAAHAFRQSGWPLYEAQAHENAAVLLAASGREAEARGALDTAIGLYGRLGASWDSARAAARVRPHGIRLGVRGRRNRPKSGWAALTDTERKVAALVAEGCSNADIAAQMFLSRRTIQSHVSNILAKLDLRSRREIAAAMPRSVLP</sequence>
<dbReference type="InterPro" id="IPR000792">
    <property type="entry name" value="Tscrpt_reg_LuxR_C"/>
</dbReference>
<evidence type="ECO:0000259" key="4">
    <source>
        <dbReference type="PROSITE" id="PS50043"/>
    </source>
</evidence>
<gene>
    <name evidence="5" type="ORF">HGB38_20700</name>
</gene>
<evidence type="ECO:0000256" key="3">
    <source>
        <dbReference type="SAM" id="MobiDB-lite"/>
    </source>
</evidence>
<evidence type="ECO:0000256" key="1">
    <source>
        <dbReference type="ARBA" id="ARBA00022741"/>
    </source>
</evidence>
<dbReference type="SUPFAM" id="SSF46894">
    <property type="entry name" value="C-terminal effector domain of the bipartite response regulators"/>
    <property type="match status" value="1"/>
</dbReference>
<feature type="domain" description="HTH luxR-type" evidence="4">
    <location>
        <begin position="870"/>
        <end position="935"/>
    </location>
</feature>
<dbReference type="PROSITE" id="PS00622">
    <property type="entry name" value="HTH_LUXR_1"/>
    <property type="match status" value="1"/>
</dbReference>
<dbReference type="InterPro" id="IPR041617">
    <property type="entry name" value="TPR_MalT"/>
</dbReference>
<dbReference type="RefSeq" id="WP_168434158.1">
    <property type="nucleotide sequence ID" value="NZ_JAAXOS010000009.1"/>
</dbReference>
<dbReference type="InterPro" id="IPR027417">
    <property type="entry name" value="P-loop_NTPase"/>
</dbReference>
<organism evidence="5 6">
    <name type="scientific">Nocardia gamkensis</name>
    <dbReference type="NCBI Taxonomy" id="352869"/>
    <lineage>
        <taxon>Bacteria</taxon>
        <taxon>Bacillati</taxon>
        <taxon>Actinomycetota</taxon>
        <taxon>Actinomycetes</taxon>
        <taxon>Mycobacteriales</taxon>
        <taxon>Nocardiaceae</taxon>
        <taxon>Nocardia</taxon>
    </lineage>
</organism>
<proteinExistence type="predicted"/>
<comment type="caution">
    <text evidence="5">The sequence shown here is derived from an EMBL/GenBank/DDBJ whole genome shotgun (WGS) entry which is preliminary data.</text>
</comment>
<protein>
    <submittedName>
        <fullName evidence="5">AAA family ATPase</fullName>
    </submittedName>
</protein>
<evidence type="ECO:0000313" key="5">
    <source>
        <dbReference type="EMBL" id="NKY28618.1"/>
    </source>
</evidence>
<keyword evidence="1" id="KW-0547">Nucleotide-binding</keyword>
<evidence type="ECO:0000313" key="6">
    <source>
        <dbReference type="Proteomes" id="UP000540698"/>
    </source>
</evidence>
<dbReference type="Gene3D" id="1.25.40.10">
    <property type="entry name" value="Tetratricopeptide repeat domain"/>
    <property type="match status" value="1"/>
</dbReference>
<dbReference type="Pfam" id="PF13191">
    <property type="entry name" value="AAA_16"/>
    <property type="match status" value="1"/>
</dbReference>
<keyword evidence="6" id="KW-1185">Reference proteome</keyword>
<dbReference type="Pfam" id="PF17874">
    <property type="entry name" value="TPR_MalT"/>
    <property type="match status" value="1"/>
</dbReference>
<dbReference type="GO" id="GO:0005737">
    <property type="term" value="C:cytoplasm"/>
    <property type="evidence" value="ECO:0007669"/>
    <property type="project" value="TreeGrafter"/>
</dbReference>
<dbReference type="SUPFAM" id="SSF52540">
    <property type="entry name" value="P-loop containing nucleoside triphosphate hydrolases"/>
    <property type="match status" value="1"/>
</dbReference>
<dbReference type="PROSITE" id="PS50043">
    <property type="entry name" value="HTH_LUXR_2"/>
    <property type="match status" value="1"/>
</dbReference>
<dbReference type="EMBL" id="JAAXOS010000009">
    <property type="protein sequence ID" value="NKY28618.1"/>
    <property type="molecule type" value="Genomic_DNA"/>
</dbReference>
<dbReference type="SUPFAM" id="SSF48452">
    <property type="entry name" value="TPR-like"/>
    <property type="match status" value="2"/>
</dbReference>
<dbReference type="InterPro" id="IPR016032">
    <property type="entry name" value="Sig_transdc_resp-reg_C-effctor"/>
</dbReference>
<dbReference type="Gene3D" id="1.10.10.10">
    <property type="entry name" value="Winged helix-like DNA-binding domain superfamily/Winged helix DNA-binding domain"/>
    <property type="match status" value="1"/>
</dbReference>
<evidence type="ECO:0000256" key="2">
    <source>
        <dbReference type="ARBA" id="ARBA00022840"/>
    </source>
</evidence>
<dbReference type="PANTHER" id="PTHR16305:SF35">
    <property type="entry name" value="TRANSCRIPTIONAL ACTIVATOR DOMAIN"/>
    <property type="match status" value="1"/>
</dbReference>
<dbReference type="GO" id="GO:0006355">
    <property type="term" value="P:regulation of DNA-templated transcription"/>
    <property type="evidence" value="ECO:0007669"/>
    <property type="project" value="InterPro"/>
</dbReference>
<dbReference type="GO" id="GO:0004016">
    <property type="term" value="F:adenylate cyclase activity"/>
    <property type="evidence" value="ECO:0007669"/>
    <property type="project" value="TreeGrafter"/>
</dbReference>
<dbReference type="Proteomes" id="UP000540698">
    <property type="component" value="Unassembled WGS sequence"/>
</dbReference>